<proteinExistence type="predicted"/>
<dbReference type="Gene3D" id="2.30.30.40">
    <property type="entry name" value="SH3 Domains"/>
    <property type="match status" value="1"/>
</dbReference>
<dbReference type="RefSeq" id="XP_004353770.1">
    <property type="nucleotide sequence ID" value="XM_004353718.1"/>
</dbReference>
<dbReference type="InterPro" id="IPR035899">
    <property type="entry name" value="DBL_dom_sf"/>
</dbReference>
<evidence type="ECO:0008006" key="6">
    <source>
        <dbReference type="Google" id="ProtNLM"/>
    </source>
</evidence>
<evidence type="ECO:0000256" key="3">
    <source>
        <dbReference type="SAM" id="Phobius"/>
    </source>
</evidence>
<feature type="compositionally biased region" description="Polar residues" evidence="2">
    <location>
        <begin position="485"/>
        <end position="495"/>
    </location>
</feature>
<keyword evidence="3" id="KW-1133">Transmembrane helix</keyword>
<sequence>MEPPSSTKGMVEQRRRRFEDVLAPSGSVTTVFPPFSLGRQSVRAGGGTAAFEVVVEVCHEYYCRAVADYAARAEGELSLRRGDVLQVLPPWPLPAPPRRTHPQSLLHFIIVIASIAIAIVLAVHFHFHFAVVVAEADAAATAAVDAQGRAAGPALRPRPLPAPPQRHSVVTSVLAQCQQLVSGCLELKEAAVAWTGAAVGVGFSAEEWQKKGDRLTKDAGELRKKAQELKKQSSANKYGTEEQLKKDMRLYLQHKKSLANFKNFTEDLTSLVERSVKTSIVTLARDSPPSAKEIDELDGHFAAVAESVKELVMTVQSWNLNVKNQRQLEKNSSPALSYGSLCAKAHAMGSQLPGLARTGDKHEFIRTAKDMLNTLDSISEYSATAGLVHEGVELKRLSHQLLSVTQADIGKQDSAVNAHIDKMRALIDASILVFVDSLSSALNASPATPSASSADLDSHWAQRSGPVSPRGALSGEVGITRDRSFSSPPTLTESTGAEREKQEKMRMNVINEILSTETVYCTQLKMVLADELLDSDRLLAKQFESWANLVDLSKEFLYGARIGHGPQWSWALTLGTLQG</sequence>
<gene>
    <name evidence="4" type="ORF">ACA1_272650</name>
</gene>
<dbReference type="VEuPathDB" id="AmoebaDB:ACA1_272650"/>
<feature type="compositionally biased region" description="Low complexity" evidence="2">
    <location>
        <begin position="446"/>
        <end position="455"/>
    </location>
</feature>
<dbReference type="InterPro" id="IPR036028">
    <property type="entry name" value="SH3-like_dom_sf"/>
</dbReference>
<keyword evidence="3" id="KW-0812">Transmembrane</keyword>
<protein>
    <recommendedName>
        <fullName evidence="6">DH domain-containing protein</fullName>
    </recommendedName>
</protein>
<evidence type="ECO:0000256" key="2">
    <source>
        <dbReference type="SAM" id="MobiDB-lite"/>
    </source>
</evidence>
<evidence type="ECO:0000313" key="5">
    <source>
        <dbReference type="Proteomes" id="UP000011083"/>
    </source>
</evidence>
<name>L8HG58_ACACF</name>
<evidence type="ECO:0000256" key="1">
    <source>
        <dbReference type="SAM" id="Coils"/>
    </source>
</evidence>
<reference evidence="4 5" key="1">
    <citation type="journal article" date="2013" name="Genome Biol.">
        <title>Genome of Acanthamoeba castellanii highlights extensive lateral gene transfer and early evolution of tyrosine kinase signaling.</title>
        <authorList>
            <person name="Clarke M."/>
            <person name="Lohan A.J."/>
            <person name="Liu B."/>
            <person name="Lagkouvardos I."/>
            <person name="Roy S."/>
            <person name="Zafar N."/>
            <person name="Bertelli C."/>
            <person name="Schilde C."/>
            <person name="Kianianmomeni A."/>
            <person name="Burglin T.R."/>
            <person name="Frech C."/>
            <person name="Turcotte B."/>
            <person name="Kopec K.O."/>
            <person name="Synnott J.M."/>
            <person name="Choo C."/>
            <person name="Paponov I."/>
            <person name="Finkler A."/>
            <person name="Soon Heng Tan C."/>
            <person name="Hutchins A.P."/>
            <person name="Weinmeier T."/>
            <person name="Rattei T."/>
            <person name="Chu J.S."/>
            <person name="Gimenez G."/>
            <person name="Irimia M."/>
            <person name="Rigden D.J."/>
            <person name="Fitzpatrick D.A."/>
            <person name="Lorenzo-Morales J."/>
            <person name="Bateman A."/>
            <person name="Chiu C.H."/>
            <person name="Tang P."/>
            <person name="Hegemann P."/>
            <person name="Fromm H."/>
            <person name="Raoult D."/>
            <person name="Greub G."/>
            <person name="Miranda-Saavedra D."/>
            <person name="Chen N."/>
            <person name="Nash P."/>
            <person name="Ginger M.L."/>
            <person name="Horn M."/>
            <person name="Schaap P."/>
            <person name="Caler L."/>
            <person name="Loftus B."/>
        </authorList>
    </citation>
    <scope>NUCLEOTIDE SEQUENCE [LARGE SCALE GENOMIC DNA]</scope>
    <source>
        <strain evidence="4 5">Neff</strain>
    </source>
</reference>
<dbReference type="CDD" id="cd00174">
    <property type="entry name" value="SH3"/>
    <property type="match status" value="1"/>
</dbReference>
<keyword evidence="5" id="KW-1185">Reference proteome</keyword>
<dbReference type="AlphaFoldDB" id="L8HG58"/>
<dbReference type="SUPFAM" id="SSF48065">
    <property type="entry name" value="DBL homology domain (DH-domain)"/>
    <property type="match status" value="1"/>
</dbReference>
<dbReference type="Proteomes" id="UP000011083">
    <property type="component" value="Unassembled WGS sequence"/>
</dbReference>
<organism evidence="4 5">
    <name type="scientific">Acanthamoeba castellanii (strain ATCC 30010 / Neff)</name>
    <dbReference type="NCBI Taxonomy" id="1257118"/>
    <lineage>
        <taxon>Eukaryota</taxon>
        <taxon>Amoebozoa</taxon>
        <taxon>Discosea</taxon>
        <taxon>Longamoebia</taxon>
        <taxon>Centramoebida</taxon>
        <taxon>Acanthamoebidae</taxon>
        <taxon>Acanthamoeba</taxon>
    </lineage>
</organism>
<dbReference type="EMBL" id="KB007835">
    <property type="protein sequence ID" value="ELR24242.1"/>
    <property type="molecule type" value="Genomic_DNA"/>
</dbReference>
<feature type="transmembrane region" description="Helical" evidence="3">
    <location>
        <begin position="105"/>
        <end position="127"/>
    </location>
</feature>
<feature type="region of interest" description="Disordered" evidence="2">
    <location>
        <begin position="446"/>
        <end position="501"/>
    </location>
</feature>
<dbReference type="KEGG" id="acan:ACA1_272650"/>
<dbReference type="SUPFAM" id="SSF50044">
    <property type="entry name" value="SH3-domain"/>
    <property type="match status" value="1"/>
</dbReference>
<feature type="coiled-coil region" evidence="1">
    <location>
        <begin position="205"/>
        <end position="232"/>
    </location>
</feature>
<evidence type="ECO:0000313" key="4">
    <source>
        <dbReference type="EMBL" id="ELR24242.1"/>
    </source>
</evidence>
<dbReference type="GeneID" id="14925256"/>
<keyword evidence="1" id="KW-0175">Coiled coil</keyword>
<accession>L8HG58</accession>
<keyword evidence="3" id="KW-0472">Membrane</keyword>